<dbReference type="AlphaFoldDB" id="A0A1G1X405"/>
<gene>
    <name evidence="1" type="ORF">A3D99_02260</name>
</gene>
<evidence type="ECO:0000313" key="2">
    <source>
        <dbReference type="Proteomes" id="UP000177528"/>
    </source>
</evidence>
<dbReference type="EMBL" id="MHHR01000023">
    <property type="protein sequence ID" value="OGY34057.1"/>
    <property type="molecule type" value="Genomic_DNA"/>
</dbReference>
<proteinExistence type="predicted"/>
<comment type="caution">
    <text evidence="1">The sequence shown here is derived from an EMBL/GenBank/DDBJ whole genome shotgun (WGS) entry which is preliminary data.</text>
</comment>
<dbReference type="Proteomes" id="UP000177528">
    <property type="component" value="Unassembled WGS sequence"/>
</dbReference>
<name>A0A1G1X405_9BACT</name>
<protein>
    <submittedName>
        <fullName evidence="1">Uncharacterized protein</fullName>
    </submittedName>
</protein>
<organism evidence="1 2">
    <name type="scientific">Candidatus Andersenbacteria bacterium RIFCSPHIGHO2_12_FULL_45_11</name>
    <dbReference type="NCBI Taxonomy" id="1797281"/>
    <lineage>
        <taxon>Bacteria</taxon>
        <taxon>Candidatus Anderseniibacteriota</taxon>
    </lineage>
</organism>
<reference evidence="1 2" key="1">
    <citation type="journal article" date="2016" name="Nat. Commun.">
        <title>Thousands of microbial genomes shed light on interconnected biogeochemical processes in an aquifer system.</title>
        <authorList>
            <person name="Anantharaman K."/>
            <person name="Brown C.T."/>
            <person name="Hug L.A."/>
            <person name="Sharon I."/>
            <person name="Castelle C.J."/>
            <person name="Probst A.J."/>
            <person name="Thomas B.C."/>
            <person name="Singh A."/>
            <person name="Wilkins M.J."/>
            <person name="Karaoz U."/>
            <person name="Brodie E.L."/>
            <person name="Williams K.H."/>
            <person name="Hubbard S.S."/>
            <person name="Banfield J.F."/>
        </authorList>
    </citation>
    <scope>NUCLEOTIDE SEQUENCE [LARGE SCALE GENOMIC DNA]</scope>
</reference>
<sequence length="85" mass="9823">MEKSRLIILLAQETGRFVLITGILALLVNHSNTQLKNCLTQMQTCLYHDTTDQVFWKETHYDDTILSEEVMLVGLGEVAPRIFWK</sequence>
<evidence type="ECO:0000313" key="1">
    <source>
        <dbReference type="EMBL" id="OGY34057.1"/>
    </source>
</evidence>
<accession>A0A1G1X405</accession>